<accession>A0AAE0CJW6</accession>
<keyword evidence="4" id="KW-1185">Reference proteome</keyword>
<name>A0AAE0CJW6_9ROSI</name>
<proteinExistence type="predicted"/>
<keyword evidence="2" id="KW-0732">Signal</keyword>
<sequence>MVNFVVILILTARALSDDFYDSILYCFNSGFLSHFFVLFIIFTQSGSLSIYVTSISSRFSSLRPPQVCCMSHYPSLYTKYDCCWKIHVKLHESFACCCFSEFSLEIILDIVLWESMKDTRLCIYALFWFWLNK</sequence>
<evidence type="ECO:0000313" key="3">
    <source>
        <dbReference type="EMBL" id="KAK2653845.1"/>
    </source>
</evidence>
<evidence type="ECO:0000256" key="2">
    <source>
        <dbReference type="SAM" id="SignalP"/>
    </source>
</evidence>
<feature type="transmembrane region" description="Helical" evidence="1">
    <location>
        <begin position="32"/>
        <end position="53"/>
    </location>
</feature>
<dbReference type="EMBL" id="JANJYI010000004">
    <property type="protein sequence ID" value="KAK2653845.1"/>
    <property type="molecule type" value="Genomic_DNA"/>
</dbReference>
<dbReference type="AlphaFoldDB" id="A0AAE0CJW6"/>
<evidence type="ECO:0000313" key="4">
    <source>
        <dbReference type="Proteomes" id="UP001280121"/>
    </source>
</evidence>
<organism evidence="3 4">
    <name type="scientific">Dipteronia dyeriana</name>
    <dbReference type="NCBI Taxonomy" id="168575"/>
    <lineage>
        <taxon>Eukaryota</taxon>
        <taxon>Viridiplantae</taxon>
        <taxon>Streptophyta</taxon>
        <taxon>Embryophyta</taxon>
        <taxon>Tracheophyta</taxon>
        <taxon>Spermatophyta</taxon>
        <taxon>Magnoliopsida</taxon>
        <taxon>eudicotyledons</taxon>
        <taxon>Gunneridae</taxon>
        <taxon>Pentapetalae</taxon>
        <taxon>rosids</taxon>
        <taxon>malvids</taxon>
        <taxon>Sapindales</taxon>
        <taxon>Sapindaceae</taxon>
        <taxon>Hippocastanoideae</taxon>
        <taxon>Acereae</taxon>
        <taxon>Dipteronia</taxon>
    </lineage>
</organism>
<dbReference type="Proteomes" id="UP001280121">
    <property type="component" value="Unassembled WGS sequence"/>
</dbReference>
<gene>
    <name evidence="3" type="ORF">Ddye_013701</name>
</gene>
<feature type="signal peptide" evidence="2">
    <location>
        <begin position="1"/>
        <end position="16"/>
    </location>
</feature>
<comment type="caution">
    <text evidence="3">The sequence shown here is derived from an EMBL/GenBank/DDBJ whole genome shotgun (WGS) entry which is preliminary data.</text>
</comment>
<evidence type="ECO:0000256" key="1">
    <source>
        <dbReference type="SAM" id="Phobius"/>
    </source>
</evidence>
<keyword evidence="1" id="KW-0472">Membrane</keyword>
<reference evidence="3" key="1">
    <citation type="journal article" date="2023" name="Plant J.">
        <title>Genome sequences and population genomics provide insights into the demographic history, inbreeding, and mutation load of two 'living fossil' tree species of Dipteronia.</title>
        <authorList>
            <person name="Feng Y."/>
            <person name="Comes H.P."/>
            <person name="Chen J."/>
            <person name="Zhu S."/>
            <person name="Lu R."/>
            <person name="Zhang X."/>
            <person name="Li P."/>
            <person name="Qiu J."/>
            <person name="Olsen K.M."/>
            <person name="Qiu Y."/>
        </authorList>
    </citation>
    <scope>NUCLEOTIDE SEQUENCE</scope>
    <source>
        <strain evidence="3">KIB01</strain>
    </source>
</reference>
<feature type="chain" id="PRO_5042189925" evidence="2">
    <location>
        <begin position="17"/>
        <end position="133"/>
    </location>
</feature>
<keyword evidence="1" id="KW-1133">Transmembrane helix</keyword>
<protein>
    <submittedName>
        <fullName evidence="3">Uncharacterized protein</fullName>
    </submittedName>
</protein>
<keyword evidence="1" id="KW-0812">Transmembrane</keyword>